<dbReference type="Pfam" id="PF01547">
    <property type="entry name" value="SBP_bac_1"/>
    <property type="match status" value="1"/>
</dbReference>
<comment type="caution">
    <text evidence="2">The sequence shown here is derived from an EMBL/GenBank/DDBJ whole genome shotgun (WGS) entry which is preliminary data.</text>
</comment>
<organism evidence="2 3">
    <name type="scientific">Porcincola intestinalis</name>
    <dbReference type="NCBI Taxonomy" id="2606632"/>
    <lineage>
        <taxon>Bacteria</taxon>
        <taxon>Bacillati</taxon>
        <taxon>Bacillota</taxon>
        <taxon>Clostridia</taxon>
        <taxon>Lachnospirales</taxon>
        <taxon>Lachnospiraceae</taxon>
        <taxon>Porcincola</taxon>
    </lineage>
</organism>
<name>A0A6L5X3J2_9FIRM</name>
<protein>
    <submittedName>
        <fullName evidence="2">Extracellular solute-binding protein</fullName>
    </submittedName>
</protein>
<evidence type="ECO:0000256" key="1">
    <source>
        <dbReference type="SAM" id="SignalP"/>
    </source>
</evidence>
<dbReference type="InterPro" id="IPR050490">
    <property type="entry name" value="Bact_solute-bd_prot1"/>
</dbReference>
<dbReference type="PANTHER" id="PTHR43649">
    <property type="entry name" value="ARABINOSE-BINDING PROTEIN-RELATED"/>
    <property type="match status" value="1"/>
</dbReference>
<proteinExistence type="predicted"/>
<accession>A0A6L5X3J2</accession>
<feature type="signal peptide" evidence="1">
    <location>
        <begin position="1"/>
        <end position="23"/>
    </location>
</feature>
<evidence type="ECO:0000313" key="2">
    <source>
        <dbReference type="EMBL" id="MSS13943.1"/>
    </source>
</evidence>
<dbReference type="InterPro" id="IPR006059">
    <property type="entry name" value="SBP"/>
</dbReference>
<keyword evidence="3" id="KW-1185">Reference proteome</keyword>
<dbReference type="RefSeq" id="WP_154522737.1">
    <property type="nucleotide sequence ID" value="NZ_VULZ01000002.1"/>
</dbReference>
<keyword evidence="1" id="KW-0732">Signal</keyword>
<dbReference type="Proteomes" id="UP000481852">
    <property type="component" value="Unassembled WGS sequence"/>
</dbReference>
<dbReference type="AlphaFoldDB" id="A0A6L5X3J2"/>
<sequence length="565" mass="62210">MRNRKIATLISAGTLIFSMLAGAGSAAADEKKAGENLFNLDGTLPIVKDASSMDPITIAYVSPPEKTVAVAEMPMTKKIFDETGIPVEWIEIPSDGATEKINLMLNGGDYPDVFWNGISSDMAIQYSDQDIFIPTEDLIQQYCPRLMDIFEKRPEYRKGSVAPNGHSYGFPYVEEMYGLVKTPGPFLINKNWLDKVGKKVPTTVDEWVDCLKAFRDGGDLNGNGVADEVPYSFGMGCDGLFNSYDTFNYFTGCFGSADSVCSANAQANHLRIVDGKIHFTAADDAFRKTANFFNKLYSENLIDMDSFSPGPNADTPLYISKMSGDEAVIGCLGTWAPVNEIVNPKVRSQYVAIPRLTGEDGKGGVEVNYSEMAETSMVAITNKCKYPEVIAALVNYCMDPEISVTLNWGPEGYTYVKGDDGVLHFNLDKDGNIILKNGYQSFTEQRANTTPGRGSLVVLSDYYGKVADYTWDAIDLLQGQKENGKEEIMEDIDAVPKMMLTLEEQQTIARIYPQVANVVDTFQMNAILQGGADNLWDQYLNDLKSAGVDELVDTYQGAYERFSAS</sequence>
<dbReference type="PANTHER" id="PTHR43649:SF12">
    <property type="entry name" value="DIACETYLCHITOBIOSE BINDING PROTEIN DASA"/>
    <property type="match status" value="1"/>
</dbReference>
<reference evidence="2 3" key="1">
    <citation type="submission" date="2019-08" db="EMBL/GenBank/DDBJ databases">
        <title>In-depth cultivation of the pig gut microbiome towards novel bacterial diversity and tailored functional studies.</title>
        <authorList>
            <person name="Wylensek D."/>
            <person name="Hitch T.C.A."/>
            <person name="Clavel T."/>
        </authorList>
    </citation>
    <scope>NUCLEOTIDE SEQUENCE [LARGE SCALE GENOMIC DNA]</scope>
    <source>
        <strain evidence="2 3">Oil+RF-744-WCA-WT-11</strain>
    </source>
</reference>
<evidence type="ECO:0000313" key="3">
    <source>
        <dbReference type="Proteomes" id="UP000481852"/>
    </source>
</evidence>
<dbReference type="EMBL" id="VULZ01000002">
    <property type="protein sequence ID" value="MSS13943.1"/>
    <property type="molecule type" value="Genomic_DNA"/>
</dbReference>
<dbReference type="SUPFAM" id="SSF53850">
    <property type="entry name" value="Periplasmic binding protein-like II"/>
    <property type="match status" value="1"/>
</dbReference>
<gene>
    <name evidence="2" type="ORF">FYJ35_02615</name>
</gene>
<dbReference type="Gene3D" id="3.40.190.10">
    <property type="entry name" value="Periplasmic binding protein-like II"/>
    <property type="match status" value="2"/>
</dbReference>
<feature type="chain" id="PRO_5039555627" evidence="1">
    <location>
        <begin position="24"/>
        <end position="565"/>
    </location>
</feature>